<keyword evidence="1" id="KW-0732">Signal</keyword>
<accession>A0A927B2Q0</accession>
<keyword evidence="3" id="KW-1185">Reference proteome</keyword>
<evidence type="ECO:0000256" key="1">
    <source>
        <dbReference type="SAM" id="SignalP"/>
    </source>
</evidence>
<reference evidence="2" key="1">
    <citation type="submission" date="2020-09" db="EMBL/GenBank/DDBJ databases">
        <authorList>
            <person name="Kim M.K."/>
        </authorList>
    </citation>
    <scope>NUCLEOTIDE SEQUENCE</scope>
    <source>
        <strain evidence="2">BT704</strain>
    </source>
</reference>
<gene>
    <name evidence="2" type="ORF">IC230_15525</name>
</gene>
<evidence type="ECO:0000313" key="3">
    <source>
        <dbReference type="Proteomes" id="UP000653797"/>
    </source>
</evidence>
<proteinExistence type="predicted"/>
<dbReference type="EMBL" id="JACXAA010000005">
    <property type="protein sequence ID" value="MBD2754318.1"/>
    <property type="molecule type" value="Genomic_DNA"/>
</dbReference>
<protein>
    <recommendedName>
        <fullName evidence="4">DUF4294 domain-containing protein</fullName>
    </recommendedName>
</protein>
<dbReference type="Proteomes" id="UP000653797">
    <property type="component" value="Unassembled WGS sequence"/>
</dbReference>
<organism evidence="2 3">
    <name type="scientific">Spirosoma validum</name>
    <dbReference type="NCBI Taxonomy" id="2771355"/>
    <lineage>
        <taxon>Bacteria</taxon>
        <taxon>Pseudomonadati</taxon>
        <taxon>Bacteroidota</taxon>
        <taxon>Cytophagia</taxon>
        <taxon>Cytophagales</taxon>
        <taxon>Cytophagaceae</taxon>
        <taxon>Spirosoma</taxon>
    </lineage>
</organism>
<evidence type="ECO:0008006" key="4">
    <source>
        <dbReference type="Google" id="ProtNLM"/>
    </source>
</evidence>
<feature type="chain" id="PRO_5037128340" description="DUF4294 domain-containing protein" evidence="1">
    <location>
        <begin position="20"/>
        <end position="193"/>
    </location>
</feature>
<dbReference type="RefSeq" id="WP_191039955.1">
    <property type="nucleotide sequence ID" value="NZ_JACXAA010000005.1"/>
</dbReference>
<comment type="caution">
    <text evidence="2">The sequence shown here is derived from an EMBL/GenBank/DDBJ whole genome shotgun (WGS) entry which is preliminary data.</text>
</comment>
<evidence type="ECO:0000313" key="2">
    <source>
        <dbReference type="EMBL" id="MBD2754318.1"/>
    </source>
</evidence>
<feature type="signal peptide" evidence="1">
    <location>
        <begin position="1"/>
        <end position="19"/>
    </location>
</feature>
<dbReference type="AlphaFoldDB" id="A0A927B2Q0"/>
<sequence length="193" mass="23023">MCKAPLFLFFCLLTHLTVAQDIVEWSPTYQLTKRDFQLKAPNSGNSQRYYAACQMDFSYQMSGYEFMFTKNFNRFARAIFNRKASWLDEGPLADRLIDMAQLDFDLVELYTRKIRKRMYEEKRAFSNMDFYKQAVSETQKLYAERLAEIVRLTDGGQSETRTREIREQIVREINELNEYCKECKPAKKKTDRK</sequence>
<name>A0A927B2Q0_9BACT</name>